<sequence length="117" mass="13854">MTATASRQQQPTRVDLMAYDLYNNGPDQERVPSADDQHVVVDRFADDLPQQLYGEQFLDRLRQRFPVDPDLSVAECADVYMNCVQWIEACMRHWWPDMDRREVVVAQKRQQAEARRR</sequence>
<evidence type="ECO:0000313" key="1">
    <source>
        <dbReference type="EMBL" id="KAJ9128250.1"/>
    </source>
</evidence>
<dbReference type="Proteomes" id="UP001234202">
    <property type="component" value="Unassembled WGS sequence"/>
</dbReference>
<dbReference type="EMBL" id="JASBWV010000001">
    <property type="protein sequence ID" value="KAJ9128250.1"/>
    <property type="molecule type" value="Genomic_DNA"/>
</dbReference>
<gene>
    <name evidence="1" type="ORF">QFC24_000543</name>
</gene>
<accession>A0ACC2XXK1</accession>
<comment type="caution">
    <text evidence="1">The sequence shown here is derived from an EMBL/GenBank/DDBJ whole genome shotgun (WGS) entry which is preliminary data.</text>
</comment>
<reference evidence="1" key="1">
    <citation type="submission" date="2023-04" db="EMBL/GenBank/DDBJ databases">
        <title>Draft Genome sequencing of Naganishia species isolated from polar environments using Oxford Nanopore Technology.</title>
        <authorList>
            <person name="Leo P."/>
            <person name="Venkateswaran K."/>
        </authorList>
    </citation>
    <scope>NUCLEOTIDE SEQUENCE</scope>
    <source>
        <strain evidence="1">DBVPG 5303</strain>
    </source>
</reference>
<protein>
    <submittedName>
        <fullName evidence="1">Uncharacterized protein</fullName>
    </submittedName>
</protein>
<organism evidence="1 2">
    <name type="scientific">Naganishia onofrii</name>
    <dbReference type="NCBI Taxonomy" id="1851511"/>
    <lineage>
        <taxon>Eukaryota</taxon>
        <taxon>Fungi</taxon>
        <taxon>Dikarya</taxon>
        <taxon>Basidiomycota</taxon>
        <taxon>Agaricomycotina</taxon>
        <taxon>Tremellomycetes</taxon>
        <taxon>Filobasidiales</taxon>
        <taxon>Filobasidiaceae</taxon>
        <taxon>Naganishia</taxon>
    </lineage>
</organism>
<name>A0ACC2XXK1_9TREE</name>
<keyword evidence="2" id="KW-1185">Reference proteome</keyword>
<proteinExistence type="predicted"/>
<evidence type="ECO:0000313" key="2">
    <source>
        <dbReference type="Proteomes" id="UP001234202"/>
    </source>
</evidence>